<dbReference type="EMBL" id="CABVPY010000001">
    <property type="protein sequence ID" value="VWB08396.1"/>
    <property type="molecule type" value="Genomic_DNA"/>
</dbReference>
<evidence type="ECO:0000313" key="1">
    <source>
        <dbReference type="EMBL" id="VWB08396.1"/>
    </source>
</evidence>
<dbReference type="Proteomes" id="UP000494170">
    <property type="component" value="Unassembled WGS sequence"/>
</dbReference>
<reference evidence="1 2" key="1">
    <citation type="submission" date="2019-09" db="EMBL/GenBank/DDBJ databases">
        <authorList>
            <person name="Depoorter E."/>
        </authorList>
    </citation>
    <scope>NUCLEOTIDE SEQUENCE [LARGE SCALE GENOMIC DNA]</scope>
    <source>
        <strain evidence="1">LMG 6863</strain>
    </source>
</reference>
<dbReference type="RefSeq" id="WP_174936811.1">
    <property type="nucleotide sequence ID" value="NZ_CABVPY010000001.1"/>
</dbReference>
<gene>
    <name evidence="1" type="ORF">BLA6863_00215</name>
</gene>
<accession>A0A6P2GX31</accession>
<dbReference type="AlphaFoldDB" id="A0A6P2GX31"/>
<sequence>MNNPEYETEVLRRIYDNASGQYVTVCPSADFSGNVMLFTEKSQAEYFGEIRLDMPASMMRMIGEALIAAAGEAITN</sequence>
<protein>
    <submittedName>
        <fullName evidence="1">Uncharacterized protein</fullName>
    </submittedName>
</protein>
<organism evidence="1 2">
    <name type="scientific">Burkholderia lata (strain ATCC 17760 / DSM 23089 / LMG 22485 / NCIMB 9086 / R18194 / 383)</name>
    <dbReference type="NCBI Taxonomy" id="482957"/>
    <lineage>
        <taxon>Bacteria</taxon>
        <taxon>Pseudomonadati</taxon>
        <taxon>Pseudomonadota</taxon>
        <taxon>Betaproteobacteria</taxon>
        <taxon>Burkholderiales</taxon>
        <taxon>Burkholderiaceae</taxon>
        <taxon>Burkholderia</taxon>
        <taxon>Burkholderia cepacia complex</taxon>
    </lineage>
</organism>
<name>A0A6P2GX31_BURL3</name>
<proteinExistence type="predicted"/>
<evidence type="ECO:0000313" key="2">
    <source>
        <dbReference type="Proteomes" id="UP000494170"/>
    </source>
</evidence>